<accession>A0ABX1AKD0</accession>
<name>A0ABX1AKD0_9ACTN</name>
<gene>
    <name evidence="3" type="ORF">HCJ92_14960</name>
</gene>
<evidence type="ECO:0000256" key="1">
    <source>
        <dbReference type="SAM" id="MobiDB-lite"/>
    </source>
</evidence>
<protein>
    <submittedName>
        <fullName evidence="3">Sigma-70 family RNA polymerase sigma factor</fullName>
    </submittedName>
</protein>
<feature type="compositionally biased region" description="Low complexity" evidence="1">
    <location>
        <begin position="401"/>
        <end position="416"/>
    </location>
</feature>
<evidence type="ECO:0000313" key="4">
    <source>
        <dbReference type="Proteomes" id="UP000746503"/>
    </source>
</evidence>
<feature type="compositionally biased region" description="Basic and acidic residues" evidence="1">
    <location>
        <begin position="277"/>
        <end position="295"/>
    </location>
</feature>
<keyword evidence="4" id="KW-1185">Reference proteome</keyword>
<organism evidence="3 4">
    <name type="scientific">Streptomyces spiramenti</name>
    <dbReference type="NCBI Taxonomy" id="2720606"/>
    <lineage>
        <taxon>Bacteria</taxon>
        <taxon>Bacillati</taxon>
        <taxon>Actinomycetota</taxon>
        <taxon>Actinomycetes</taxon>
        <taxon>Kitasatosporales</taxon>
        <taxon>Streptomycetaceae</taxon>
        <taxon>Streptomyces</taxon>
    </lineage>
</organism>
<feature type="compositionally biased region" description="Basic and acidic residues" evidence="1">
    <location>
        <begin position="340"/>
        <end position="351"/>
    </location>
</feature>
<feature type="compositionally biased region" description="Pro residues" evidence="1">
    <location>
        <begin position="505"/>
        <end position="518"/>
    </location>
</feature>
<feature type="compositionally biased region" description="Polar residues" evidence="1">
    <location>
        <begin position="424"/>
        <end position="437"/>
    </location>
</feature>
<feature type="region of interest" description="Disordered" evidence="1">
    <location>
        <begin position="498"/>
        <end position="549"/>
    </location>
</feature>
<dbReference type="EMBL" id="JAAVJB010000121">
    <property type="protein sequence ID" value="NJP67568.1"/>
    <property type="molecule type" value="Genomic_DNA"/>
</dbReference>
<dbReference type="Pfam" id="PF19190">
    <property type="entry name" value="BACON_2"/>
    <property type="match status" value="1"/>
</dbReference>
<comment type="caution">
    <text evidence="3">The sequence shown here is derived from an EMBL/GenBank/DDBJ whole genome shotgun (WGS) entry which is preliminary data.</text>
</comment>
<dbReference type="InterPro" id="IPR024361">
    <property type="entry name" value="BACON"/>
</dbReference>
<proteinExistence type="predicted"/>
<evidence type="ECO:0000313" key="3">
    <source>
        <dbReference type="EMBL" id="NJP67568.1"/>
    </source>
</evidence>
<feature type="compositionally biased region" description="Acidic residues" evidence="1">
    <location>
        <begin position="519"/>
        <end position="535"/>
    </location>
</feature>
<reference evidence="3 4" key="1">
    <citation type="submission" date="2020-03" db="EMBL/GenBank/DDBJ databases">
        <title>Draft genome of Streptomyces sp. ventii, isolated from the Axial Seamount in the Pacific Ocean, and resequencing of the two type strains Streptomyces lonarensis strain NCL 716 and Streptomyces bohaiensis strain 11A07.</title>
        <authorList>
            <person name="Loughran R.M."/>
            <person name="Pfannmuller K.M."/>
            <person name="Wasson B.J."/>
            <person name="Deadmond M.C."/>
            <person name="Paddock B.E."/>
            <person name="Koyack M.J."/>
            <person name="Gallegos D.A."/>
            <person name="Mitchell E.A."/>
            <person name="Ushijima B."/>
            <person name="Saw J.H."/>
            <person name="Mcphail K.L."/>
            <person name="Videau P."/>
        </authorList>
    </citation>
    <scope>NUCLEOTIDE SEQUENCE [LARGE SCALE GENOMIC DNA]</scope>
    <source>
        <strain evidence="4">5675061</strain>
    </source>
</reference>
<feature type="compositionally biased region" description="Acidic residues" evidence="1">
    <location>
        <begin position="385"/>
        <end position="400"/>
    </location>
</feature>
<feature type="region of interest" description="Disordered" evidence="1">
    <location>
        <begin position="329"/>
        <end position="443"/>
    </location>
</feature>
<feature type="compositionally biased region" description="Basic residues" evidence="1">
    <location>
        <begin position="8"/>
        <end position="19"/>
    </location>
</feature>
<sequence length="549" mass="58299">MMSSSRERSRHAHSSRARRGPSADHGRRPGQAYDDAYLDGLFTYCLSVMCEHGSAIDALGEALAHAERLHGHGRRPASRDLHRAWLYALARRSCLRRLGEQRDREGYAPVVPRVVSPGADERRRELASLAWPEAAGTVPEQREALELTVRHQLAPAEVGRVLRRSEDDARALLTSGACEVERARGALAAVEAGGCPVVSVLTGQDRLLMAPGLRRELVRHVDECPVCRRSAQRALAGNGWPGTAPVAADRLTVLPAPRAEVHAARTTALRARAQHTPKVDRSGFPLDERDRAARRERMRSRAVTTTVVATVLAAPALALWAAYRSAPVTGESHGAPAAADDDRSGRDRYEYPYENAGRAGASGETERAPSPDGSAPQERSGREDGEQEEPGEDGDPDPSPDDSSPPASDSASPGPGRLAVEAVATSSGTRVTLTASGGSPVEWRASTDAGWLRLGQSSGTLRPGEQVTFLVTVDRDREPAGHWQGRINVAPTGAVVTIEGQGPQAPDPGPSDPGAPPDPDPDPSPDPDPDPDPGDPEPPGSEGGDRQSP</sequence>
<evidence type="ECO:0000259" key="2">
    <source>
        <dbReference type="Pfam" id="PF19190"/>
    </source>
</evidence>
<feature type="region of interest" description="Disordered" evidence="1">
    <location>
        <begin position="1"/>
        <end position="30"/>
    </location>
</feature>
<dbReference type="Proteomes" id="UP000746503">
    <property type="component" value="Unassembled WGS sequence"/>
</dbReference>
<feature type="region of interest" description="Disordered" evidence="1">
    <location>
        <begin position="271"/>
        <end position="298"/>
    </location>
</feature>
<feature type="domain" description="BACON" evidence="2">
    <location>
        <begin position="416"/>
        <end position="481"/>
    </location>
</feature>